<evidence type="ECO:0000256" key="8">
    <source>
        <dbReference type="ARBA" id="ARBA00034617"/>
    </source>
</evidence>
<comment type="caution">
    <text evidence="14">The sequence shown here is derived from an EMBL/GenBank/DDBJ whole genome shotgun (WGS) entry which is preliminary data.</text>
</comment>
<evidence type="ECO:0000259" key="13">
    <source>
        <dbReference type="PROSITE" id="PS51217"/>
    </source>
</evidence>
<evidence type="ECO:0000256" key="4">
    <source>
        <dbReference type="ARBA" id="ARBA00022806"/>
    </source>
</evidence>
<dbReference type="GO" id="GO:0033202">
    <property type="term" value="C:DNA helicase complex"/>
    <property type="evidence" value="ECO:0007669"/>
    <property type="project" value="TreeGrafter"/>
</dbReference>
<dbReference type="GO" id="GO:0000725">
    <property type="term" value="P:recombinational repair"/>
    <property type="evidence" value="ECO:0007669"/>
    <property type="project" value="TreeGrafter"/>
</dbReference>
<dbReference type="GO" id="GO:0006260">
    <property type="term" value="P:DNA replication"/>
    <property type="evidence" value="ECO:0007669"/>
    <property type="project" value="InterPro"/>
</dbReference>
<evidence type="ECO:0000313" key="14">
    <source>
        <dbReference type="EMBL" id="EHR32765.1"/>
    </source>
</evidence>
<dbReference type="GO" id="GO:0003677">
    <property type="term" value="F:DNA binding"/>
    <property type="evidence" value="ECO:0007669"/>
    <property type="project" value="UniProtKB-KW"/>
</dbReference>
<dbReference type="GO" id="GO:0016887">
    <property type="term" value="F:ATP hydrolysis activity"/>
    <property type="evidence" value="ECO:0007669"/>
    <property type="project" value="RHEA"/>
</dbReference>
<dbReference type="InterPro" id="IPR005751">
    <property type="entry name" value="ATP-dep_DNA_helicase_PcrA"/>
</dbReference>
<comment type="catalytic activity">
    <reaction evidence="8">
        <text>Couples ATP hydrolysis with the unwinding of duplex DNA by translocating in the 3'-5' direction.</text>
        <dbReference type="EC" id="5.6.2.4"/>
    </reaction>
</comment>
<evidence type="ECO:0000256" key="7">
    <source>
        <dbReference type="ARBA" id="ARBA00023235"/>
    </source>
</evidence>
<evidence type="ECO:0000256" key="2">
    <source>
        <dbReference type="ARBA" id="ARBA00022741"/>
    </source>
</evidence>
<dbReference type="Pfam" id="PF21196">
    <property type="entry name" value="PcrA_UvrD_tudor"/>
    <property type="match status" value="1"/>
</dbReference>
<dbReference type="InterPro" id="IPR014016">
    <property type="entry name" value="UvrD-like_ATP-bd"/>
</dbReference>
<feature type="domain" description="UvrD-like helicase ATP-binding" evidence="12">
    <location>
        <begin position="12"/>
        <end position="291"/>
    </location>
</feature>
<dbReference type="PATRIC" id="fig|883103.3.peg.864"/>
<dbReference type="CDD" id="cd17932">
    <property type="entry name" value="DEXQc_UvrD"/>
    <property type="match status" value="1"/>
</dbReference>
<dbReference type="PANTHER" id="PTHR11070">
    <property type="entry name" value="UVRD / RECB / PCRA DNA HELICASE FAMILY MEMBER"/>
    <property type="match status" value="1"/>
</dbReference>
<dbReference type="EMBL" id="AGEF01000009">
    <property type="protein sequence ID" value="EHR32765.1"/>
    <property type="molecule type" value="Genomic_DNA"/>
</dbReference>
<evidence type="ECO:0000256" key="10">
    <source>
        <dbReference type="PROSITE-ProRule" id="PRU00560"/>
    </source>
</evidence>
<dbReference type="PANTHER" id="PTHR11070:SF2">
    <property type="entry name" value="ATP-DEPENDENT DNA HELICASE SRS2"/>
    <property type="match status" value="1"/>
</dbReference>
<dbReference type="Pfam" id="PF13361">
    <property type="entry name" value="UvrD_C"/>
    <property type="match status" value="1"/>
</dbReference>
<dbReference type="GO" id="GO:0005829">
    <property type="term" value="C:cytosol"/>
    <property type="evidence" value="ECO:0007669"/>
    <property type="project" value="TreeGrafter"/>
</dbReference>
<dbReference type="InterPro" id="IPR013986">
    <property type="entry name" value="DExx_box_DNA_helicase_dom_sf"/>
</dbReference>
<dbReference type="CDD" id="cd18807">
    <property type="entry name" value="SF1_C_UvrD"/>
    <property type="match status" value="1"/>
</dbReference>
<comment type="similarity">
    <text evidence="1 11">Belongs to the helicase family. UvrD subfamily.</text>
</comment>
<dbReference type="InterPro" id="IPR027417">
    <property type="entry name" value="P-loop_NTPase"/>
</dbReference>
<keyword evidence="15" id="KW-1185">Reference proteome</keyword>
<evidence type="ECO:0000259" key="12">
    <source>
        <dbReference type="PROSITE" id="PS51198"/>
    </source>
</evidence>
<keyword evidence="7" id="KW-0413">Isomerase</keyword>
<reference evidence="14 15" key="1">
    <citation type="submission" date="2012-01" db="EMBL/GenBank/DDBJ databases">
        <title>The Genome Sequence of Dolosigranulum pigrum ATCC 51524.</title>
        <authorList>
            <consortium name="The Broad Institute Genome Sequencing Platform"/>
            <person name="Earl A."/>
            <person name="Ward D."/>
            <person name="Feldgarden M."/>
            <person name="Gevers D."/>
            <person name="Huys G."/>
            <person name="Young S.K."/>
            <person name="Zeng Q."/>
            <person name="Gargeya S."/>
            <person name="Fitzgerald M."/>
            <person name="Haas B."/>
            <person name="Abouelleil A."/>
            <person name="Alvarado L."/>
            <person name="Arachchi H.M."/>
            <person name="Berlin A."/>
            <person name="Chapman S.B."/>
            <person name="Gearin G."/>
            <person name="Goldberg J."/>
            <person name="Griggs A."/>
            <person name="Gujja S."/>
            <person name="Hansen M."/>
            <person name="Heiman D."/>
            <person name="Howarth C."/>
            <person name="Larimer J."/>
            <person name="Lui A."/>
            <person name="MacDonald P.J.P."/>
            <person name="McCowen C."/>
            <person name="Montmayeur A."/>
            <person name="Murphy C."/>
            <person name="Neiman D."/>
            <person name="Pearson M."/>
            <person name="Priest M."/>
            <person name="Roberts A."/>
            <person name="Saif S."/>
            <person name="Shea T."/>
            <person name="Sisk P."/>
            <person name="Stolte C."/>
            <person name="Sykes S."/>
            <person name="Wortman J."/>
            <person name="Nusbaum C."/>
            <person name="Birren B."/>
        </authorList>
    </citation>
    <scope>NUCLEOTIDE SEQUENCE [LARGE SCALE GENOMIC DNA]</scope>
    <source>
        <strain evidence="14 15">ATCC 51524</strain>
    </source>
</reference>
<dbReference type="PROSITE" id="PS51217">
    <property type="entry name" value="UVRD_HELICASE_CTER"/>
    <property type="match status" value="1"/>
</dbReference>
<gene>
    <name evidence="14" type="ORF">HMPREF9703_00881</name>
</gene>
<dbReference type="eggNOG" id="COG0210">
    <property type="taxonomic scope" value="Bacteria"/>
</dbReference>
<dbReference type="Proteomes" id="UP000003599">
    <property type="component" value="Unassembled WGS sequence"/>
</dbReference>
<evidence type="ECO:0000256" key="6">
    <source>
        <dbReference type="ARBA" id="ARBA00023125"/>
    </source>
</evidence>
<evidence type="ECO:0000256" key="11">
    <source>
        <dbReference type="RuleBase" id="RU364053"/>
    </source>
</evidence>
<dbReference type="InterPro" id="IPR014017">
    <property type="entry name" value="DNA_helicase_UvrD-like_C"/>
</dbReference>
<keyword evidence="6 11" id="KW-0238">DNA-binding</keyword>
<evidence type="ECO:0000256" key="5">
    <source>
        <dbReference type="ARBA" id="ARBA00022840"/>
    </source>
</evidence>
<evidence type="ECO:0000256" key="1">
    <source>
        <dbReference type="ARBA" id="ARBA00009922"/>
    </source>
</evidence>
<keyword evidence="5 10" id="KW-0067">ATP-binding</keyword>
<evidence type="ECO:0000256" key="9">
    <source>
        <dbReference type="ARBA" id="ARBA00048988"/>
    </source>
</evidence>
<sequence length="739" mass="84318">MMSLVLKRDIISGMNPKQKEAVLHTEGPLLIMAGAGSGKTRAVTHRIAYLIQEKGINPYNILAITFTNKAASEMKERVQTLVEDGGSEVWISTFHSLCVRILRREADHIGYQRAFTIADTSERKTLMKRILKELNLDSKQFSPKAILASISNAKNELIDEKLYAEQASDYWTETVAECYKMYQRELRQAEIMDFDDLIMQTVRLFKEHREVLGYYQTRFQYIHVDEYQDTNHAQYALVQLLADRLKNICVVGDADQSIYGWRGADMENILNFEKDYPEARTILLDQNYRSTKRILQAANDVITNNLNRRKKNLWTDNPEGEKITIYSGGTEREEARFVASTIKEKMADNSQLSYHDFAVLYRTNAMSRVVEETFVQSNIPYNIIGGTGYYDRKEIKDLIAYLTLIVNPADMMSFNRIVNEPKRGIGQATLDKLALAAEEMGWSLYETALNAVHTNLSTRASGHLEAFARMIAELRQLADDVSITELVEAVLDKTGYLEQLEQERSLEAEARIENLREFYSVTKQFDESEREDKTLLAFLTDLSLLSPVDEVPLEESDVTLMTMHAAKGLEFSYVFIVGMEEGIFPLSRAAEEVDELEEERRLAYVGITRAEQELYLTHARSRQLYGQTKRNPKSRFLSEINEAIVESNQLDSSSSTIIKQKRQSFFGRPKARQTRGKTISSSTTKTFNWQVGDKVKHQKWQVGTIVKISGEGNNQELDIAFPGLGIKTLLASFAPIEKV</sequence>
<keyword evidence="2 10" id="KW-0547">Nucleotide-binding</keyword>
<dbReference type="Gene3D" id="1.10.10.160">
    <property type="match status" value="1"/>
</dbReference>
<evidence type="ECO:0000256" key="3">
    <source>
        <dbReference type="ARBA" id="ARBA00022801"/>
    </source>
</evidence>
<evidence type="ECO:0000313" key="15">
    <source>
        <dbReference type="Proteomes" id="UP000003599"/>
    </source>
</evidence>
<comment type="catalytic activity">
    <reaction evidence="9 11">
        <text>ATP + H2O = ADP + phosphate + H(+)</text>
        <dbReference type="Rhea" id="RHEA:13065"/>
        <dbReference type="ChEBI" id="CHEBI:15377"/>
        <dbReference type="ChEBI" id="CHEBI:15378"/>
        <dbReference type="ChEBI" id="CHEBI:30616"/>
        <dbReference type="ChEBI" id="CHEBI:43474"/>
        <dbReference type="ChEBI" id="CHEBI:456216"/>
        <dbReference type="EC" id="5.6.2.4"/>
    </reaction>
</comment>
<keyword evidence="4 10" id="KW-0347">Helicase</keyword>
<dbReference type="Pfam" id="PF00580">
    <property type="entry name" value="UvrD-helicase"/>
    <property type="match status" value="1"/>
</dbReference>
<name>H3NEA0_9LACT</name>
<dbReference type="HOGENOM" id="CLU_004585_5_2_9"/>
<dbReference type="GO" id="GO:0009314">
    <property type="term" value="P:response to radiation"/>
    <property type="evidence" value="ECO:0007669"/>
    <property type="project" value="UniProtKB-ARBA"/>
</dbReference>
<keyword evidence="3 10" id="KW-0378">Hydrolase</keyword>
<dbReference type="Gene3D" id="1.10.486.10">
    <property type="entry name" value="PCRA, domain 4"/>
    <property type="match status" value="1"/>
</dbReference>
<dbReference type="GO" id="GO:0005524">
    <property type="term" value="F:ATP binding"/>
    <property type="evidence" value="ECO:0007669"/>
    <property type="project" value="UniProtKB-UniRule"/>
</dbReference>
<dbReference type="InterPro" id="IPR000212">
    <property type="entry name" value="DNA_helicase_UvrD/REP"/>
</dbReference>
<feature type="binding site" evidence="10">
    <location>
        <begin position="33"/>
        <end position="40"/>
    </location>
    <ligand>
        <name>ATP</name>
        <dbReference type="ChEBI" id="CHEBI:30616"/>
    </ligand>
</feature>
<dbReference type="FunFam" id="1.10.486.10:FF:000003">
    <property type="entry name" value="ATP-dependent DNA helicase"/>
    <property type="match status" value="1"/>
</dbReference>
<proteinExistence type="inferred from homology"/>
<dbReference type="GeneID" id="42694336"/>
<dbReference type="GO" id="GO:0043138">
    <property type="term" value="F:3'-5' DNA helicase activity"/>
    <property type="evidence" value="ECO:0007669"/>
    <property type="project" value="UniProtKB-EC"/>
</dbReference>
<dbReference type="FunFam" id="1.10.10.160:FF:000001">
    <property type="entry name" value="ATP-dependent DNA helicase"/>
    <property type="match status" value="1"/>
</dbReference>
<organism evidence="14 15">
    <name type="scientific">Dolosigranulum pigrum ATCC 51524</name>
    <dbReference type="NCBI Taxonomy" id="883103"/>
    <lineage>
        <taxon>Bacteria</taxon>
        <taxon>Bacillati</taxon>
        <taxon>Bacillota</taxon>
        <taxon>Bacilli</taxon>
        <taxon>Lactobacillales</taxon>
        <taxon>Carnobacteriaceae</taxon>
        <taxon>Dolosigranulum</taxon>
    </lineage>
</organism>
<dbReference type="RefSeq" id="WP_004635934.1">
    <property type="nucleotide sequence ID" value="NZ_JH601103.1"/>
</dbReference>
<protein>
    <recommendedName>
        <fullName evidence="11">ATP-dependent DNA helicase</fullName>
        <ecNumber evidence="11">5.6.2.4</ecNumber>
    </recommendedName>
</protein>
<dbReference type="AlphaFoldDB" id="H3NEA0"/>
<dbReference type="EC" id="5.6.2.4" evidence="11"/>
<dbReference type="SUPFAM" id="SSF52540">
    <property type="entry name" value="P-loop containing nucleoside triphosphate hydrolases"/>
    <property type="match status" value="1"/>
</dbReference>
<accession>H3NEA0</accession>
<dbReference type="PROSITE" id="PS51198">
    <property type="entry name" value="UVRD_HELICASE_ATP_BIND"/>
    <property type="match status" value="1"/>
</dbReference>
<dbReference type="Gene3D" id="3.40.50.300">
    <property type="entry name" value="P-loop containing nucleotide triphosphate hydrolases"/>
    <property type="match status" value="2"/>
</dbReference>
<dbReference type="NCBIfam" id="TIGR01073">
    <property type="entry name" value="pcrA"/>
    <property type="match status" value="1"/>
</dbReference>
<feature type="domain" description="UvrD-like helicase C-terminal" evidence="13">
    <location>
        <begin position="292"/>
        <end position="568"/>
    </location>
</feature>